<evidence type="ECO:0000256" key="6">
    <source>
        <dbReference type="ARBA" id="ARBA00022989"/>
    </source>
</evidence>
<dbReference type="GO" id="GO:0016020">
    <property type="term" value="C:membrane"/>
    <property type="evidence" value="ECO:0007669"/>
    <property type="project" value="UniProtKB-SubCell"/>
</dbReference>
<dbReference type="PANTHER" id="PTHR45618">
    <property type="entry name" value="MITOCHONDRIAL DICARBOXYLATE CARRIER-RELATED"/>
    <property type="match status" value="1"/>
</dbReference>
<reference evidence="11" key="1">
    <citation type="submission" date="2016-10" db="EMBL/GenBank/DDBJ databases">
        <authorList>
            <person name="Jeantristanb JTB J.-T."/>
            <person name="Ricardo R."/>
        </authorList>
    </citation>
    <scope>NUCLEOTIDE SEQUENCE [LARGE SCALE GENOMIC DNA]</scope>
</reference>
<evidence type="ECO:0000256" key="7">
    <source>
        <dbReference type="ARBA" id="ARBA00023136"/>
    </source>
</evidence>
<protein>
    <submittedName>
        <fullName evidence="10">BZ3500_MvSof-1268-A1-R1_Chr5-2g07717 protein</fullName>
    </submittedName>
</protein>
<sequence length="188" mass="20134">MQSKGATGTLRWHVGDIVGTRGVAGLYRAIAPTVLRAGILTASQLGTYDHAKHTLMNDFPDTFREGFRTHFIASGVAGFTCSIVSSPVDVVKVGRQDLARRAWFGTLAWTSLTRTSVHPTGSNNVGCYWPVPKHSPLRGHGIAERRTVGLLSGSHNVLLAPLAAFGPFAAILRKPPLADRFGAHLTVV</sequence>
<dbReference type="AlphaFoldDB" id="A0A2X0NIP4"/>
<keyword evidence="11" id="KW-1185">Reference proteome</keyword>
<dbReference type="InterPro" id="IPR023395">
    <property type="entry name" value="MCP_dom_sf"/>
</dbReference>
<dbReference type="SUPFAM" id="SSF103506">
    <property type="entry name" value="Mitochondrial carrier"/>
    <property type="match status" value="1"/>
</dbReference>
<feature type="repeat" description="Solcar" evidence="8">
    <location>
        <begin position="1"/>
        <end position="54"/>
    </location>
</feature>
<organism evidence="10 11">
    <name type="scientific">Microbotryum saponariae</name>
    <dbReference type="NCBI Taxonomy" id="289078"/>
    <lineage>
        <taxon>Eukaryota</taxon>
        <taxon>Fungi</taxon>
        <taxon>Dikarya</taxon>
        <taxon>Basidiomycota</taxon>
        <taxon>Pucciniomycotina</taxon>
        <taxon>Microbotryomycetes</taxon>
        <taxon>Microbotryales</taxon>
        <taxon>Microbotryaceae</taxon>
        <taxon>Microbotryum</taxon>
    </lineage>
</organism>
<name>A0A2X0NIP4_9BASI</name>
<evidence type="ECO:0000313" key="10">
    <source>
        <dbReference type="EMBL" id="SCZ92220.1"/>
    </source>
</evidence>
<dbReference type="OrthoDB" id="756301at2759"/>
<keyword evidence="6" id="KW-1133">Transmembrane helix</keyword>
<dbReference type="EMBL" id="FMWP01000018">
    <property type="protein sequence ID" value="SCZ92220.1"/>
    <property type="molecule type" value="Genomic_DNA"/>
</dbReference>
<evidence type="ECO:0000256" key="9">
    <source>
        <dbReference type="RuleBase" id="RU000488"/>
    </source>
</evidence>
<evidence type="ECO:0000256" key="4">
    <source>
        <dbReference type="ARBA" id="ARBA00022692"/>
    </source>
</evidence>
<dbReference type="InterPro" id="IPR018108">
    <property type="entry name" value="MCP_transmembrane"/>
</dbReference>
<keyword evidence="7 8" id="KW-0472">Membrane</keyword>
<evidence type="ECO:0000256" key="5">
    <source>
        <dbReference type="ARBA" id="ARBA00022737"/>
    </source>
</evidence>
<evidence type="ECO:0000256" key="2">
    <source>
        <dbReference type="ARBA" id="ARBA00006375"/>
    </source>
</evidence>
<comment type="similarity">
    <text evidence="2 9">Belongs to the mitochondrial carrier (TC 2.A.29) family.</text>
</comment>
<keyword evidence="4 8" id="KW-0812">Transmembrane</keyword>
<dbReference type="Proteomes" id="UP000249723">
    <property type="component" value="Unassembled WGS sequence"/>
</dbReference>
<keyword evidence="5" id="KW-0677">Repeat</keyword>
<evidence type="ECO:0000256" key="3">
    <source>
        <dbReference type="ARBA" id="ARBA00022448"/>
    </source>
</evidence>
<evidence type="ECO:0000256" key="1">
    <source>
        <dbReference type="ARBA" id="ARBA00004141"/>
    </source>
</evidence>
<dbReference type="InterPro" id="IPR050391">
    <property type="entry name" value="Mito_Metabolite_Transporter"/>
</dbReference>
<evidence type="ECO:0000313" key="11">
    <source>
        <dbReference type="Proteomes" id="UP000249723"/>
    </source>
</evidence>
<dbReference type="Gene3D" id="1.50.40.10">
    <property type="entry name" value="Mitochondrial carrier domain"/>
    <property type="match status" value="1"/>
</dbReference>
<gene>
    <name evidence="10" type="ORF">BZ3500_MVSOF-1268-A1-R1_CHR5-2G07717</name>
</gene>
<dbReference type="Pfam" id="PF00153">
    <property type="entry name" value="Mito_carr"/>
    <property type="match status" value="1"/>
</dbReference>
<keyword evidence="3 9" id="KW-0813">Transport</keyword>
<proteinExistence type="inferred from homology"/>
<comment type="subcellular location">
    <subcellularLocation>
        <location evidence="1">Membrane</location>
        <topology evidence="1">Multi-pass membrane protein</topology>
    </subcellularLocation>
</comment>
<dbReference type="PROSITE" id="PS50920">
    <property type="entry name" value="SOLCAR"/>
    <property type="match status" value="1"/>
</dbReference>
<evidence type="ECO:0000256" key="8">
    <source>
        <dbReference type="PROSITE-ProRule" id="PRU00282"/>
    </source>
</evidence>
<accession>A0A2X0NIP4</accession>